<reference evidence="1 2" key="1">
    <citation type="submission" date="2024-10" db="EMBL/GenBank/DDBJ databases">
        <title>Updated reference genomes for cyclostephanoid diatoms.</title>
        <authorList>
            <person name="Roberts W.R."/>
            <person name="Alverson A.J."/>
        </authorList>
    </citation>
    <scope>NUCLEOTIDE SEQUENCE [LARGE SCALE GENOMIC DNA]</scope>
    <source>
        <strain evidence="1 2">AJA010-31</strain>
    </source>
</reference>
<sequence>MSESIRRRWDESVFQLLCDLTPASSLDDHPQTPTQLDQAALDAISSTSDTWFNKVQSLYNEPHRAYHNWTHAEDVLSSLDFLLQHQTQMDVTPDHVAILTLAAFFHDVIYDPRSSTNEKDSADLFQEFVEEVQAVMSSHLDNPSGQGSVVATEIKSHIASKVTECIIASASHILSSMKANETNDIIVAIFLDADISILGKPSDAYDKYAGCIRKEYSFVEREVYCSKRAEILEGFLPMDAAASTAVTAGGNEEKRHQYVFATEVGRAEWEVDARSNLKREIELLRRGVIPLFEDARL</sequence>
<comment type="caution">
    <text evidence="1">The sequence shown here is derived from an EMBL/GenBank/DDBJ whole genome shotgun (WGS) entry which is preliminary data.</text>
</comment>
<proteinExistence type="predicted"/>
<gene>
    <name evidence="1" type="ORF">ACHAWO_010622</name>
</gene>
<keyword evidence="2" id="KW-1185">Reference proteome</keyword>
<dbReference type="Gene3D" id="1.10.1300.10">
    <property type="entry name" value="3'5'-cyclic nucleotide phosphodiesterase, catalytic domain"/>
    <property type="match status" value="1"/>
</dbReference>
<name>A0ABD3N6Q9_9STRA</name>
<dbReference type="SUPFAM" id="SSF109604">
    <property type="entry name" value="HD-domain/PDEase-like"/>
    <property type="match status" value="1"/>
</dbReference>
<dbReference type="PANTHER" id="PTHR21174">
    <property type="match status" value="1"/>
</dbReference>
<evidence type="ECO:0000313" key="2">
    <source>
        <dbReference type="Proteomes" id="UP001530400"/>
    </source>
</evidence>
<dbReference type="EMBL" id="JALLPJ020001348">
    <property type="protein sequence ID" value="KAL3768390.1"/>
    <property type="molecule type" value="Genomic_DNA"/>
</dbReference>
<dbReference type="PANTHER" id="PTHR21174:SF0">
    <property type="entry name" value="HD PHOSPHOHYDROLASE FAMILY PROTEIN-RELATED"/>
    <property type="match status" value="1"/>
</dbReference>
<dbReference type="Proteomes" id="UP001530400">
    <property type="component" value="Unassembled WGS sequence"/>
</dbReference>
<evidence type="ECO:0000313" key="1">
    <source>
        <dbReference type="EMBL" id="KAL3768390.1"/>
    </source>
</evidence>
<dbReference type="InterPro" id="IPR036971">
    <property type="entry name" value="PDEase_catalytic_dom_sf"/>
</dbReference>
<organism evidence="1 2">
    <name type="scientific">Cyclotella atomus</name>
    <dbReference type="NCBI Taxonomy" id="382360"/>
    <lineage>
        <taxon>Eukaryota</taxon>
        <taxon>Sar</taxon>
        <taxon>Stramenopiles</taxon>
        <taxon>Ochrophyta</taxon>
        <taxon>Bacillariophyta</taxon>
        <taxon>Coscinodiscophyceae</taxon>
        <taxon>Thalassiosirophycidae</taxon>
        <taxon>Stephanodiscales</taxon>
        <taxon>Stephanodiscaceae</taxon>
        <taxon>Cyclotella</taxon>
    </lineage>
</organism>
<protein>
    <recommendedName>
        <fullName evidence="3">HD/PDEase domain-containing protein</fullName>
    </recommendedName>
</protein>
<dbReference type="AlphaFoldDB" id="A0ABD3N6Q9"/>
<evidence type="ECO:0008006" key="3">
    <source>
        <dbReference type="Google" id="ProtNLM"/>
    </source>
</evidence>
<accession>A0ABD3N6Q9</accession>
<dbReference type="InterPro" id="IPR009218">
    <property type="entry name" value="HD_phosphohydro"/>
</dbReference>